<keyword evidence="6" id="KW-0949">S-adenosyl-L-methionine</keyword>
<dbReference type="GO" id="GO:0032259">
    <property type="term" value="P:methylation"/>
    <property type="evidence" value="ECO:0007669"/>
    <property type="project" value="UniProtKB-KW"/>
</dbReference>
<keyword evidence="3" id="KW-0158">Chromosome</keyword>
<feature type="region of interest" description="Disordered" evidence="8">
    <location>
        <begin position="656"/>
        <end position="742"/>
    </location>
</feature>
<dbReference type="InterPro" id="IPR050777">
    <property type="entry name" value="SET2_Histone-Lys_MeTrsfase"/>
</dbReference>
<feature type="domain" description="SET" evidence="9">
    <location>
        <begin position="92"/>
        <end position="209"/>
    </location>
</feature>
<feature type="region of interest" description="Disordered" evidence="8">
    <location>
        <begin position="492"/>
        <end position="576"/>
    </location>
</feature>
<protein>
    <submittedName>
        <fullName evidence="11">[histone H3]-lysine(4) N-trimethyltransferase</fullName>
        <ecNumber evidence="11">2.1.1.354</ecNumber>
    </submittedName>
</protein>
<dbReference type="SUPFAM" id="SSF82199">
    <property type="entry name" value="SET domain"/>
    <property type="match status" value="1"/>
</dbReference>
<evidence type="ECO:0000256" key="7">
    <source>
        <dbReference type="ARBA" id="ARBA00023242"/>
    </source>
</evidence>
<dbReference type="GO" id="GO:0005694">
    <property type="term" value="C:chromosome"/>
    <property type="evidence" value="ECO:0007669"/>
    <property type="project" value="UniProtKB-SubCell"/>
</dbReference>
<feature type="compositionally biased region" description="Polar residues" evidence="8">
    <location>
        <begin position="700"/>
        <end position="729"/>
    </location>
</feature>
<gene>
    <name evidence="11" type="primary">SET2</name>
    <name evidence="11" type="ORF">MPSI1_002298</name>
</gene>
<dbReference type="InterPro" id="IPR046341">
    <property type="entry name" value="SET_dom_sf"/>
</dbReference>
<dbReference type="Gene3D" id="1.10.1740.100">
    <property type="entry name" value="Set2, Rpb1 interacting domain"/>
    <property type="match status" value="1"/>
</dbReference>
<dbReference type="InterPro" id="IPR038190">
    <property type="entry name" value="SRI_sf"/>
</dbReference>
<feature type="compositionally biased region" description="Polar residues" evidence="8">
    <location>
        <begin position="667"/>
        <end position="689"/>
    </location>
</feature>
<dbReference type="GO" id="GO:0005634">
    <property type="term" value="C:nucleus"/>
    <property type="evidence" value="ECO:0007669"/>
    <property type="project" value="UniProtKB-SubCell"/>
</dbReference>
<proteinExistence type="predicted"/>
<comment type="subcellular location">
    <subcellularLocation>
        <location evidence="2">Chromosome</location>
    </subcellularLocation>
    <subcellularLocation>
        <location evidence="1">Nucleus</location>
    </subcellularLocation>
</comment>
<evidence type="ECO:0000256" key="4">
    <source>
        <dbReference type="ARBA" id="ARBA00022603"/>
    </source>
</evidence>
<dbReference type="InterPro" id="IPR013257">
    <property type="entry name" value="SRI"/>
</dbReference>
<feature type="region of interest" description="Disordered" evidence="8">
    <location>
        <begin position="452"/>
        <end position="476"/>
    </location>
</feature>
<dbReference type="AlphaFoldDB" id="A0AAF0JEK0"/>
<evidence type="ECO:0000313" key="11">
    <source>
        <dbReference type="EMBL" id="WFD43635.1"/>
    </source>
</evidence>
<evidence type="ECO:0000256" key="1">
    <source>
        <dbReference type="ARBA" id="ARBA00004123"/>
    </source>
</evidence>
<dbReference type="GO" id="GO:0140999">
    <property type="term" value="F:histone H3K4 trimethyltransferase activity"/>
    <property type="evidence" value="ECO:0007669"/>
    <property type="project" value="UniProtKB-EC"/>
</dbReference>
<dbReference type="Proteomes" id="UP001214628">
    <property type="component" value="Chromosome 3"/>
</dbReference>
<evidence type="ECO:0000256" key="3">
    <source>
        <dbReference type="ARBA" id="ARBA00022454"/>
    </source>
</evidence>
<evidence type="ECO:0000256" key="6">
    <source>
        <dbReference type="ARBA" id="ARBA00022691"/>
    </source>
</evidence>
<dbReference type="GO" id="GO:0006355">
    <property type="term" value="P:regulation of DNA-templated transcription"/>
    <property type="evidence" value="ECO:0007669"/>
    <property type="project" value="InterPro"/>
</dbReference>
<dbReference type="Gene3D" id="2.170.270.10">
    <property type="entry name" value="SET domain"/>
    <property type="match status" value="1"/>
</dbReference>
<dbReference type="EC" id="2.1.1.354" evidence="11"/>
<evidence type="ECO:0000256" key="2">
    <source>
        <dbReference type="ARBA" id="ARBA00004286"/>
    </source>
</evidence>
<keyword evidence="12" id="KW-1185">Reference proteome</keyword>
<dbReference type="Pfam" id="PF00856">
    <property type="entry name" value="SET"/>
    <property type="match status" value="1"/>
</dbReference>
<feature type="compositionally biased region" description="Low complexity" evidence="8">
    <location>
        <begin position="494"/>
        <end position="511"/>
    </location>
</feature>
<dbReference type="PANTHER" id="PTHR22884">
    <property type="entry name" value="SET DOMAIN PROTEINS"/>
    <property type="match status" value="1"/>
</dbReference>
<organism evidence="11 12">
    <name type="scientific">Malassezia psittaci</name>
    <dbReference type="NCBI Taxonomy" id="1821823"/>
    <lineage>
        <taxon>Eukaryota</taxon>
        <taxon>Fungi</taxon>
        <taxon>Dikarya</taxon>
        <taxon>Basidiomycota</taxon>
        <taxon>Ustilaginomycotina</taxon>
        <taxon>Malasseziomycetes</taxon>
        <taxon>Malasseziales</taxon>
        <taxon>Malasseziaceae</taxon>
        <taxon>Malassezia</taxon>
    </lineage>
</organism>
<keyword evidence="7" id="KW-0539">Nucleus</keyword>
<dbReference type="EMBL" id="CP118377">
    <property type="protein sequence ID" value="WFD43635.1"/>
    <property type="molecule type" value="Genomic_DNA"/>
</dbReference>
<evidence type="ECO:0000256" key="8">
    <source>
        <dbReference type="SAM" id="MobiDB-lite"/>
    </source>
</evidence>
<dbReference type="SMART" id="SM00317">
    <property type="entry name" value="SET"/>
    <property type="match status" value="1"/>
</dbReference>
<feature type="compositionally biased region" description="Basic and acidic residues" evidence="8">
    <location>
        <begin position="543"/>
        <end position="560"/>
    </location>
</feature>
<dbReference type="InterPro" id="IPR006560">
    <property type="entry name" value="AWS_dom"/>
</dbReference>
<dbReference type="InterPro" id="IPR001214">
    <property type="entry name" value="SET_dom"/>
</dbReference>
<feature type="compositionally biased region" description="Polar residues" evidence="8">
    <location>
        <begin position="462"/>
        <end position="474"/>
    </location>
</feature>
<dbReference type="PROSITE" id="PS51215">
    <property type="entry name" value="AWS"/>
    <property type="match status" value="1"/>
</dbReference>
<sequence>MPQLVDDLPVVTEAALSTFEVLRECQYQTSRMGRTRGQDDPTCECSPRNGESYACTDLSGCINRLTQVECLRGVCQCGKRCQNQRFQKCDYAQVDIVQTPKKGYGLRARQDLAADAFVYEYLGEVINHATFMRRMQQYKDEHIAHFYFMMLQRDEYIDATKRGAPSRFINHSCNPNCYVSKWHVGKHVRMGIFAKRDIAAGEELTFNYNVDRYGWTDVVTMSDLYIDALGIGEEVAQLRATLPRGKRSKILDEDFRPTLHAMKEEESARVITAVRQATSSRHILEKLLQRIVMTDDISVHKACVKLHGFVILAGVLDEWADDMEIVTLALQCLAKWPLLARDKVVDSGVDAQVRRFAESDSASQKLAQSLLEAWDQLETTFRIARRLQTDEAQDTIDGGNEDHEENESWAARRRAEAEAALRASMAGHAPSTVSKDLKALLGYRQADESVPKNVIKPAPTRVSPSKVDQPTLVPSESIDDIIRKAYEANEAEQQKAAQQAEEAAKAAQEALQKQEARVAKRLEKAKRKDDGSKRPPSSSENGSGKEKRARSEKQNTDHSQEPATTTTPTVDLRSAERQLAKQVGALVVKQLSKVKQDLDTPRFKRHAKQLTHILCDKERKNPKTWPPHSDTVELSDEKRKKMKLFAHDYIKKLVQHQHAKQTRDLSESFTGDASFSYGNDTPNADTANDLSFAVDGPILQSEQSSSRADPNSTKTDISQVQSKTSPTDSSPEDSQMEDASHT</sequence>
<name>A0AAF0JEK0_9BASI</name>
<feature type="compositionally biased region" description="Basic and acidic residues" evidence="8">
    <location>
        <begin position="512"/>
        <end position="533"/>
    </location>
</feature>
<evidence type="ECO:0000313" key="12">
    <source>
        <dbReference type="Proteomes" id="UP001214628"/>
    </source>
</evidence>
<dbReference type="PROSITE" id="PS50280">
    <property type="entry name" value="SET"/>
    <property type="match status" value="1"/>
</dbReference>
<evidence type="ECO:0000259" key="10">
    <source>
        <dbReference type="PROSITE" id="PS51215"/>
    </source>
</evidence>
<evidence type="ECO:0000256" key="5">
    <source>
        <dbReference type="ARBA" id="ARBA00022679"/>
    </source>
</evidence>
<accession>A0AAF0JEK0</accession>
<dbReference type="SMART" id="SM00570">
    <property type="entry name" value="AWS"/>
    <property type="match status" value="1"/>
</dbReference>
<keyword evidence="4 11" id="KW-0489">Methyltransferase</keyword>
<dbReference type="Pfam" id="PF17907">
    <property type="entry name" value="AWS"/>
    <property type="match status" value="1"/>
</dbReference>
<evidence type="ECO:0000259" key="9">
    <source>
        <dbReference type="PROSITE" id="PS50280"/>
    </source>
</evidence>
<dbReference type="Pfam" id="PF08236">
    <property type="entry name" value="SRI"/>
    <property type="match status" value="1"/>
</dbReference>
<feature type="domain" description="AWS" evidence="10">
    <location>
        <begin position="38"/>
        <end position="90"/>
    </location>
</feature>
<reference evidence="11" key="1">
    <citation type="submission" date="2023-02" db="EMBL/GenBank/DDBJ databases">
        <title>Mating type loci evolution in Malassezia.</title>
        <authorList>
            <person name="Coelho M.A."/>
        </authorList>
    </citation>
    <scope>NUCLEOTIDE SEQUENCE</scope>
    <source>
        <strain evidence="11">CBS 14136</strain>
    </source>
</reference>
<feature type="region of interest" description="Disordered" evidence="8">
    <location>
        <begin position="392"/>
        <end position="414"/>
    </location>
</feature>
<keyword evidence="5 11" id="KW-0808">Transferase</keyword>